<dbReference type="EMBL" id="MU003496">
    <property type="protein sequence ID" value="KAF2475467.1"/>
    <property type="molecule type" value="Genomic_DNA"/>
</dbReference>
<sequence length="431" mass="48869">MEVTANDVALSIRSAASLITLFFQGPQPLQCFFMKIPALPPPQPLTSLRDTSLAYRHGQAWCPDDANSMQPFLEMVLIVKSLTSGFASVCFSPLASKFQAANLRREESIWPKICLVSLPTEILQQIAGYLPVSSQASLAFTSRYLCRLIGTSTWINSWAKLNQVANRRKIQFLSHLARDMPAYAHCKECNILRPYDSECAWPLLRNHREERAIRPLVYSISEFLTQRTRMYYRHGRETGTCLSVLTCSGTYHKPWADQDIEDVGFSQEELKQGLPIKYSTTARLAKDLTIDRLITHVNYQINLPQHWSSFSVAQRYAILRDLYLCPHTYASKIQYRDPDDPTYPADSSIAHWLPSRGQIPDSIWRCSQCPTEFRARVGSDSGLVCRFEIDVWQHSTGSCGDGMIEMVHCGAATETNYDACLIFEQSIDLDS</sequence>
<reference evidence="1" key="1">
    <citation type="journal article" date="2020" name="Stud. Mycol.">
        <title>101 Dothideomycetes genomes: a test case for predicting lifestyles and emergence of pathogens.</title>
        <authorList>
            <person name="Haridas S."/>
            <person name="Albert R."/>
            <person name="Binder M."/>
            <person name="Bloem J."/>
            <person name="Labutti K."/>
            <person name="Salamov A."/>
            <person name="Andreopoulos B."/>
            <person name="Baker S."/>
            <person name="Barry K."/>
            <person name="Bills G."/>
            <person name="Bluhm B."/>
            <person name="Cannon C."/>
            <person name="Castanera R."/>
            <person name="Culley D."/>
            <person name="Daum C."/>
            <person name="Ezra D."/>
            <person name="Gonzalez J."/>
            <person name="Henrissat B."/>
            <person name="Kuo A."/>
            <person name="Liang C."/>
            <person name="Lipzen A."/>
            <person name="Lutzoni F."/>
            <person name="Magnuson J."/>
            <person name="Mondo S."/>
            <person name="Nolan M."/>
            <person name="Ohm R."/>
            <person name="Pangilinan J."/>
            <person name="Park H.-J."/>
            <person name="Ramirez L."/>
            <person name="Alfaro M."/>
            <person name="Sun H."/>
            <person name="Tritt A."/>
            <person name="Yoshinaga Y."/>
            <person name="Zwiers L.-H."/>
            <person name="Turgeon B."/>
            <person name="Goodwin S."/>
            <person name="Spatafora J."/>
            <person name="Crous P."/>
            <person name="Grigoriev I."/>
        </authorList>
    </citation>
    <scope>NUCLEOTIDE SEQUENCE</scope>
    <source>
        <strain evidence="1">ATCC 200398</strain>
    </source>
</reference>
<dbReference type="Proteomes" id="UP000799755">
    <property type="component" value="Unassembled WGS sequence"/>
</dbReference>
<comment type="caution">
    <text evidence="1">The sequence shown here is derived from an EMBL/GenBank/DDBJ whole genome shotgun (WGS) entry which is preliminary data.</text>
</comment>
<name>A0ACB6RAA7_9PLEO</name>
<protein>
    <submittedName>
        <fullName evidence="1">Uncharacterized protein</fullName>
    </submittedName>
</protein>
<organism evidence="1 2">
    <name type="scientific">Lindgomyces ingoldianus</name>
    <dbReference type="NCBI Taxonomy" id="673940"/>
    <lineage>
        <taxon>Eukaryota</taxon>
        <taxon>Fungi</taxon>
        <taxon>Dikarya</taxon>
        <taxon>Ascomycota</taxon>
        <taxon>Pezizomycotina</taxon>
        <taxon>Dothideomycetes</taxon>
        <taxon>Pleosporomycetidae</taxon>
        <taxon>Pleosporales</taxon>
        <taxon>Lindgomycetaceae</taxon>
        <taxon>Lindgomyces</taxon>
    </lineage>
</organism>
<accession>A0ACB6RAA7</accession>
<evidence type="ECO:0000313" key="2">
    <source>
        <dbReference type="Proteomes" id="UP000799755"/>
    </source>
</evidence>
<gene>
    <name evidence="1" type="ORF">BDR25DRAFT_391572</name>
</gene>
<proteinExistence type="predicted"/>
<evidence type="ECO:0000313" key="1">
    <source>
        <dbReference type="EMBL" id="KAF2475467.1"/>
    </source>
</evidence>
<keyword evidence="2" id="KW-1185">Reference proteome</keyword>